<dbReference type="EMBL" id="CAJNOC010002672">
    <property type="protein sequence ID" value="CAF0945858.1"/>
    <property type="molecule type" value="Genomic_DNA"/>
</dbReference>
<organism evidence="2 3">
    <name type="scientific">Brachionus calyciflorus</name>
    <dbReference type="NCBI Taxonomy" id="104777"/>
    <lineage>
        <taxon>Eukaryota</taxon>
        <taxon>Metazoa</taxon>
        <taxon>Spiralia</taxon>
        <taxon>Gnathifera</taxon>
        <taxon>Rotifera</taxon>
        <taxon>Eurotatoria</taxon>
        <taxon>Monogononta</taxon>
        <taxon>Pseudotrocha</taxon>
        <taxon>Ploima</taxon>
        <taxon>Brachionidae</taxon>
        <taxon>Brachionus</taxon>
    </lineage>
</organism>
<name>A0A814CX62_9BILA</name>
<accession>A0A814CX62</accession>
<keyword evidence="1" id="KW-1133">Transmembrane helix</keyword>
<keyword evidence="1" id="KW-0472">Membrane</keyword>
<keyword evidence="1" id="KW-0812">Transmembrane</keyword>
<comment type="caution">
    <text evidence="2">The sequence shown here is derived from an EMBL/GenBank/DDBJ whole genome shotgun (WGS) entry which is preliminary data.</text>
</comment>
<evidence type="ECO:0000313" key="2">
    <source>
        <dbReference type="EMBL" id="CAF0945858.1"/>
    </source>
</evidence>
<feature type="transmembrane region" description="Helical" evidence="1">
    <location>
        <begin position="7"/>
        <end position="33"/>
    </location>
</feature>
<proteinExistence type="predicted"/>
<sequence>MKFVSDFFLSFFTIFSFVIVTTFLLAFCLKFLAKLCHTKPSPSRETFNSDIILNHNDNEVPKSYSQLFNEPPPCYETALTLNLPK</sequence>
<keyword evidence="3" id="KW-1185">Reference proteome</keyword>
<dbReference type="AlphaFoldDB" id="A0A814CX62"/>
<dbReference type="Proteomes" id="UP000663879">
    <property type="component" value="Unassembled WGS sequence"/>
</dbReference>
<evidence type="ECO:0000313" key="3">
    <source>
        <dbReference type="Proteomes" id="UP000663879"/>
    </source>
</evidence>
<gene>
    <name evidence="2" type="ORF">OXX778_LOCUS13679</name>
</gene>
<evidence type="ECO:0000256" key="1">
    <source>
        <dbReference type="SAM" id="Phobius"/>
    </source>
</evidence>
<protein>
    <submittedName>
        <fullName evidence="2">Uncharacterized protein</fullName>
    </submittedName>
</protein>
<reference evidence="2" key="1">
    <citation type="submission" date="2021-02" db="EMBL/GenBank/DDBJ databases">
        <authorList>
            <person name="Nowell W R."/>
        </authorList>
    </citation>
    <scope>NUCLEOTIDE SEQUENCE</scope>
    <source>
        <strain evidence="2">Ploen Becks lab</strain>
    </source>
</reference>